<comment type="caution">
    <text evidence="1">The sequence shown here is derived from an EMBL/GenBank/DDBJ whole genome shotgun (WGS) entry which is preliminary data.</text>
</comment>
<dbReference type="AlphaFoldDB" id="A0A6P1DFP0"/>
<dbReference type="Proteomes" id="UP000468928">
    <property type="component" value="Unassembled WGS sequence"/>
</dbReference>
<evidence type="ECO:0000313" key="4">
    <source>
        <dbReference type="Proteomes" id="UP000470876"/>
    </source>
</evidence>
<keyword evidence="4" id="KW-1185">Reference proteome</keyword>
<proteinExistence type="predicted"/>
<accession>A0A6P1DFP0</accession>
<gene>
    <name evidence="1" type="ORF">GV789_26775</name>
    <name evidence="2" type="ORF">GV794_26730</name>
</gene>
<dbReference type="Proteomes" id="UP000470876">
    <property type="component" value="Unassembled WGS sequence"/>
</dbReference>
<name>A0A6P1DFP0_9NOCA</name>
<dbReference type="EMBL" id="JAAGUX010000083">
    <property type="protein sequence ID" value="NEW59203.1"/>
    <property type="molecule type" value="Genomic_DNA"/>
</dbReference>
<reference evidence="3 4" key="1">
    <citation type="submission" date="2020-01" db="EMBL/GenBank/DDBJ databases">
        <title>Genetics and antimicrobial susceptibilities of Nocardia species isolated from the soil; a comparison with species isolated from humans.</title>
        <authorList>
            <person name="Carrasco G."/>
            <person name="Monzon S."/>
            <person name="Sansegundo M."/>
            <person name="Garcia E."/>
            <person name="Garrido N."/>
            <person name="Medina M.J."/>
            <person name="Villalon P."/>
            <person name="Ramirez-Arocha A.C."/>
            <person name="Jimenez P."/>
            <person name="Cuesta I."/>
            <person name="Valdezate S."/>
        </authorList>
    </citation>
    <scope>NUCLEOTIDE SEQUENCE [LARGE SCALE GENOMIC DNA]</scope>
    <source>
        <strain evidence="1 3">CNM20110639</strain>
        <strain evidence="2 4">CNM20110649</strain>
    </source>
</reference>
<dbReference type="RefSeq" id="WP_163827958.1">
    <property type="nucleotide sequence ID" value="NZ_JAAGUX010000083.1"/>
</dbReference>
<protein>
    <submittedName>
        <fullName evidence="1">Uncharacterized protein</fullName>
    </submittedName>
</protein>
<dbReference type="EMBL" id="JAAGUZ010000115">
    <property type="protein sequence ID" value="NEW48004.1"/>
    <property type="molecule type" value="Genomic_DNA"/>
</dbReference>
<organism evidence="1 3">
    <name type="scientific">Nocardia cyriacigeorgica</name>
    <dbReference type="NCBI Taxonomy" id="135487"/>
    <lineage>
        <taxon>Bacteria</taxon>
        <taxon>Bacillati</taxon>
        <taxon>Actinomycetota</taxon>
        <taxon>Actinomycetes</taxon>
        <taxon>Mycobacteriales</taxon>
        <taxon>Nocardiaceae</taxon>
        <taxon>Nocardia</taxon>
    </lineage>
</organism>
<evidence type="ECO:0000313" key="2">
    <source>
        <dbReference type="EMBL" id="NEW59203.1"/>
    </source>
</evidence>
<sequence>MHKHPTRTTVGTGSASGGDADGGVLALLMGLIQSMSTGSGASSGIG</sequence>
<evidence type="ECO:0000313" key="1">
    <source>
        <dbReference type="EMBL" id="NEW48004.1"/>
    </source>
</evidence>
<evidence type="ECO:0000313" key="3">
    <source>
        <dbReference type="Proteomes" id="UP000468928"/>
    </source>
</evidence>